<dbReference type="Pfam" id="PF06920">
    <property type="entry name" value="DHR-2_Lobe_A"/>
    <property type="match status" value="1"/>
</dbReference>
<accession>A0A2P4SFG9</accession>
<evidence type="ECO:0000313" key="5">
    <source>
        <dbReference type="Proteomes" id="UP000237246"/>
    </source>
</evidence>
<dbReference type="GO" id="GO:0005085">
    <property type="term" value="F:guanyl-nucleotide exchange factor activity"/>
    <property type="evidence" value="ECO:0007669"/>
    <property type="project" value="UniProtKB-KW"/>
</dbReference>
<dbReference type="Proteomes" id="UP000237246">
    <property type="component" value="Unassembled WGS sequence"/>
</dbReference>
<keyword evidence="5" id="KW-1185">Reference proteome</keyword>
<comment type="similarity">
    <text evidence="2">Belongs to the DOCK family.</text>
</comment>
<evidence type="ECO:0000259" key="3">
    <source>
        <dbReference type="PROSITE" id="PS51651"/>
    </source>
</evidence>
<sequence>MCAALCYEILKCCTSKVTSTRNEASALLYLLMRNNFEFTKRRTFLRTHLQLQDTPLPWVLAGVGWEDGTKDTFRAGGGTLLELLLQYYIFEANLEVQIQLSGLCKTGKMMISEIIIAVSQLIADVALSGGTRFQDSLLIINNFANSDRPMKATAFPSEVKDLTKRIRTVLMATAQMKEHEKDPEMLIDLQYSLAKSYASTPELRKTWLDSMAKIHVKNGDFSEAAMCYVHVAALVAEFLHRKSKRLLFEEHEAMQ</sequence>
<dbReference type="InterPro" id="IPR027357">
    <property type="entry name" value="DOCKER_dom"/>
</dbReference>
<dbReference type="GO" id="GO:0051491">
    <property type="term" value="P:positive regulation of filopodium assembly"/>
    <property type="evidence" value="ECO:0007669"/>
    <property type="project" value="TreeGrafter"/>
</dbReference>
<dbReference type="PROSITE" id="PS51651">
    <property type="entry name" value="DOCKER"/>
    <property type="match status" value="1"/>
</dbReference>
<comment type="caution">
    <text evidence="4">The sequence shown here is derived from an EMBL/GenBank/DDBJ whole genome shotgun (WGS) entry which is preliminary data.</text>
</comment>
<dbReference type="EMBL" id="PPHD01054236">
    <property type="protein sequence ID" value="POI22854.1"/>
    <property type="molecule type" value="Genomic_DNA"/>
</dbReference>
<dbReference type="GO" id="GO:0007264">
    <property type="term" value="P:small GTPase-mediated signal transduction"/>
    <property type="evidence" value="ECO:0007669"/>
    <property type="project" value="InterPro"/>
</dbReference>
<dbReference type="InterPro" id="IPR043161">
    <property type="entry name" value="DOCK_C_lobe_A"/>
</dbReference>
<gene>
    <name evidence="4" type="ORF">CIB84_013397</name>
</gene>
<organism evidence="4 5">
    <name type="scientific">Bambusicola thoracicus</name>
    <name type="common">Chinese bamboo-partridge</name>
    <name type="synonym">Perdix thoracica</name>
    <dbReference type="NCBI Taxonomy" id="9083"/>
    <lineage>
        <taxon>Eukaryota</taxon>
        <taxon>Metazoa</taxon>
        <taxon>Chordata</taxon>
        <taxon>Craniata</taxon>
        <taxon>Vertebrata</taxon>
        <taxon>Euteleostomi</taxon>
        <taxon>Archelosauria</taxon>
        <taxon>Archosauria</taxon>
        <taxon>Dinosauria</taxon>
        <taxon>Saurischia</taxon>
        <taxon>Theropoda</taxon>
        <taxon>Coelurosauria</taxon>
        <taxon>Aves</taxon>
        <taxon>Neognathae</taxon>
        <taxon>Galloanserae</taxon>
        <taxon>Galliformes</taxon>
        <taxon>Phasianidae</taxon>
        <taxon>Perdicinae</taxon>
        <taxon>Bambusicola</taxon>
    </lineage>
</organism>
<evidence type="ECO:0000256" key="2">
    <source>
        <dbReference type="PROSITE-ProRule" id="PRU00984"/>
    </source>
</evidence>
<protein>
    <recommendedName>
        <fullName evidence="3">DOCKER domain-containing protein</fullName>
    </recommendedName>
</protein>
<reference evidence="4 5" key="1">
    <citation type="submission" date="2018-01" db="EMBL/GenBank/DDBJ databases">
        <title>Comparison of the Chinese Bamboo Partridge and Red Junglefowl genome sequences highlights the importance of demography in genome evolution.</title>
        <authorList>
            <person name="Tiley G.P."/>
            <person name="Kimball R.T."/>
            <person name="Braun E.L."/>
            <person name="Burleigh J.G."/>
        </authorList>
    </citation>
    <scope>NUCLEOTIDE SEQUENCE [LARGE SCALE GENOMIC DNA]</scope>
    <source>
        <strain evidence="4">RTK389</strain>
        <tissue evidence="4">Blood</tissue>
    </source>
</reference>
<evidence type="ECO:0000313" key="4">
    <source>
        <dbReference type="EMBL" id="POI22854.1"/>
    </source>
</evidence>
<dbReference type="InterPro" id="IPR046769">
    <property type="entry name" value="DOCKER_Lobe_A"/>
</dbReference>
<dbReference type="AlphaFoldDB" id="A0A2P4SFG9"/>
<dbReference type="PANTHER" id="PTHR23317">
    <property type="entry name" value="DEDICATOR OF CYTOKINESIS DOCK"/>
    <property type="match status" value="1"/>
</dbReference>
<evidence type="ECO:0000256" key="1">
    <source>
        <dbReference type="ARBA" id="ARBA00022658"/>
    </source>
</evidence>
<keyword evidence="1" id="KW-0344">Guanine-nucleotide releasing factor</keyword>
<proteinExistence type="inferred from homology"/>
<name>A0A2P4SFG9_BAMTH</name>
<dbReference type="OrthoDB" id="47328at2759"/>
<feature type="domain" description="DOCKER" evidence="3">
    <location>
        <begin position="195"/>
        <end position="255"/>
    </location>
</feature>
<dbReference type="InterPro" id="IPR026791">
    <property type="entry name" value="DOCK"/>
</dbReference>
<dbReference type="Gene3D" id="1.25.40.410">
    <property type="match status" value="1"/>
</dbReference>
<dbReference type="PANTHER" id="PTHR23317:SF81">
    <property type="entry name" value="DEDICATOR OF CYTOKINESIS PROTEIN 11"/>
    <property type="match status" value="1"/>
</dbReference>